<dbReference type="PANTHER" id="PTHR48039">
    <property type="entry name" value="RNA-BINDING MOTIF PROTEIN 14B"/>
    <property type="match status" value="1"/>
</dbReference>
<proteinExistence type="predicted"/>
<dbReference type="EMBL" id="JADCNM010000014">
    <property type="protein sequence ID" value="KAG0453903.1"/>
    <property type="molecule type" value="Genomic_DNA"/>
</dbReference>
<reference evidence="9 10" key="1">
    <citation type="journal article" date="2020" name="Nat. Food">
        <title>A phased Vanilla planifolia genome enables genetic improvement of flavour and production.</title>
        <authorList>
            <person name="Hasing T."/>
            <person name="Tang H."/>
            <person name="Brym M."/>
            <person name="Khazi F."/>
            <person name="Huang T."/>
            <person name="Chambers A.H."/>
        </authorList>
    </citation>
    <scope>NUCLEOTIDE SEQUENCE [LARGE SCALE GENOMIC DNA]</scope>
    <source>
        <tissue evidence="7">Leaf</tissue>
    </source>
</reference>
<dbReference type="InterPro" id="IPR051945">
    <property type="entry name" value="RRM_MRD1_RNA_proc_ribogen"/>
</dbReference>
<evidence type="ECO:0000313" key="9">
    <source>
        <dbReference type="Proteomes" id="UP000636800"/>
    </source>
</evidence>
<evidence type="ECO:0000256" key="2">
    <source>
        <dbReference type="ARBA" id="ARBA00022737"/>
    </source>
</evidence>
<evidence type="ECO:0000259" key="6">
    <source>
        <dbReference type="PROSITE" id="PS50102"/>
    </source>
</evidence>
<evidence type="ECO:0000256" key="5">
    <source>
        <dbReference type="PROSITE-ProRule" id="PRU00176"/>
    </source>
</evidence>
<evidence type="ECO:0000313" key="7">
    <source>
        <dbReference type="EMBL" id="KAG0452808.1"/>
    </source>
</evidence>
<dbReference type="Gene3D" id="3.30.70.330">
    <property type="match status" value="1"/>
</dbReference>
<dbReference type="PROSITE" id="PS50102">
    <property type="entry name" value="RRM"/>
    <property type="match status" value="1"/>
</dbReference>
<keyword evidence="9" id="KW-1185">Reference proteome</keyword>
<dbReference type="CDD" id="cd12413">
    <property type="entry name" value="RRM1_RBM28_like"/>
    <property type="match status" value="1"/>
</dbReference>
<sequence length="217" mass="23550">MICDINMGKRKRIIGSGVVGDRCSATIFVSNIPYSYTSSQLEEAFSEVAPVRRCFVVTKKGSEENLGFGFVQFAATEDAQRAIQMKSGFAIDGRNIKVELAVPRLSRELRLKKANNANAKSEARSQKLEVNKSMEASGTHISDISKEEKLPSKVVASSCALIDKGDGSAKQRVARTVIFGGLLNSEMAAEVLRLAGEVGNVTSIVYPLQKEDIEHHG</sequence>
<dbReference type="Pfam" id="PF00076">
    <property type="entry name" value="RRM_1"/>
    <property type="match status" value="1"/>
</dbReference>
<accession>A0A835PK30</accession>
<evidence type="ECO:0000313" key="8">
    <source>
        <dbReference type="EMBL" id="KAG0453903.1"/>
    </source>
</evidence>
<name>A0A835PK30_VANPL</name>
<keyword evidence="4" id="KW-0539">Nucleus</keyword>
<evidence type="ECO:0000256" key="1">
    <source>
        <dbReference type="ARBA" id="ARBA00004123"/>
    </source>
</evidence>
<evidence type="ECO:0000256" key="3">
    <source>
        <dbReference type="ARBA" id="ARBA00022884"/>
    </source>
</evidence>
<keyword evidence="3 5" id="KW-0694">RNA-binding</keyword>
<dbReference type="OrthoDB" id="439808at2759"/>
<keyword evidence="2" id="KW-0677">Repeat</keyword>
<dbReference type="PANTHER" id="PTHR48039:SF5">
    <property type="entry name" value="RNA-BINDING PROTEIN 28"/>
    <property type="match status" value="1"/>
</dbReference>
<organism evidence="7 9">
    <name type="scientific">Vanilla planifolia</name>
    <name type="common">Vanilla</name>
    <dbReference type="NCBI Taxonomy" id="51239"/>
    <lineage>
        <taxon>Eukaryota</taxon>
        <taxon>Viridiplantae</taxon>
        <taxon>Streptophyta</taxon>
        <taxon>Embryophyta</taxon>
        <taxon>Tracheophyta</taxon>
        <taxon>Spermatophyta</taxon>
        <taxon>Magnoliopsida</taxon>
        <taxon>Liliopsida</taxon>
        <taxon>Asparagales</taxon>
        <taxon>Orchidaceae</taxon>
        <taxon>Vanilloideae</taxon>
        <taxon>Vanilleae</taxon>
        <taxon>Vanilla</taxon>
    </lineage>
</organism>
<evidence type="ECO:0000256" key="4">
    <source>
        <dbReference type="ARBA" id="ARBA00023242"/>
    </source>
</evidence>
<comment type="subcellular location">
    <subcellularLocation>
        <location evidence="1">Nucleus</location>
    </subcellularLocation>
</comment>
<dbReference type="EMBL" id="JADCNL010000014">
    <property type="protein sequence ID" value="KAG0452808.1"/>
    <property type="molecule type" value="Genomic_DNA"/>
</dbReference>
<dbReference type="Proteomes" id="UP000636800">
    <property type="component" value="Unassembled WGS sequence"/>
</dbReference>
<evidence type="ECO:0000313" key="10">
    <source>
        <dbReference type="Proteomes" id="UP000639772"/>
    </source>
</evidence>
<dbReference type="SMART" id="SM00360">
    <property type="entry name" value="RRM"/>
    <property type="match status" value="1"/>
</dbReference>
<feature type="domain" description="RRM" evidence="6">
    <location>
        <begin position="25"/>
        <end position="103"/>
    </location>
</feature>
<comment type="caution">
    <text evidence="7">The sequence shown here is derived from an EMBL/GenBank/DDBJ whole genome shotgun (WGS) entry which is preliminary data.</text>
</comment>
<dbReference type="SUPFAM" id="SSF54928">
    <property type="entry name" value="RNA-binding domain, RBD"/>
    <property type="match status" value="1"/>
</dbReference>
<dbReference type="Proteomes" id="UP000639772">
    <property type="component" value="Unassembled WGS sequence"/>
</dbReference>
<dbReference type="InterPro" id="IPR000504">
    <property type="entry name" value="RRM_dom"/>
</dbReference>
<protein>
    <recommendedName>
        <fullName evidence="6">RRM domain-containing protein</fullName>
    </recommendedName>
</protein>
<dbReference type="GO" id="GO:0003729">
    <property type="term" value="F:mRNA binding"/>
    <property type="evidence" value="ECO:0007669"/>
    <property type="project" value="TreeGrafter"/>
</dbReference>
<dbReference type="InterPro" id="IPR035979">
    <property type="entry name" value="RBD_domain_sf"/>
</dbReference>
<dbReference type="AlphaFoldDB" id="A0A835PK30"/>
<dbReference type="GO" id="GO:0005634">
    <property type="term" value="C:nucleus"/>
    <property type="evidence" value="ECO:0007669"/>
    <property type="project" value="UniProtKB-SubCell"/>
</dbReference>
<dbReference type="InterPro" id="IPR012677">
    <property type="entry name" value="Nucleotide-bd_a/b_plait_sf"/>
</dbReference>
<gene>
    <name evidence="8" type="ORF">HPP92_025207</name>
    <name evidence="7" type="ORF">HPP92_025472</name>
</gene>